<dbReference type="AlphaFoldDB" id="A0A0D5C4S1"/>
<name>A0A0D5C4S1_9ARCH</name>
<dbReference type="OrthoDB" id="9999at2157"/>
<dbReference type="HOGENOM" id="CLU_145813_0_0_2"/>
<accession>A0A0D5C4S1</accession>
<reference evidence="1 2" key="2">
    <citation type="journal article" date="2016" name="ISME J.">
        <title>Physiological and genomic characterization of two novel marine thaumarchaeal strains indicates niche differentiation.</title>
        <authorList>
            <person name="Bayer B."/>
            <person name="Vojvoda J."/>
            <person name="Offre P."/>
            <person name="Alves R.J."/>
            <person name="Elisabeth N.H."/>
            <person name="Garcia J.A."/>
            <person name="Volland J.M."/>
            <person name="Srivastava A."/>
            <person name="Schleper C."/>
            <person name="Herndl G.J."/>
        </authorList>
    </citation>
    <scope>NUCLEOTIDE SEQUENCE [LARGE SCALE GENOMIC DNA]</scope>
    <source>
        <strain evidence="1 2">NF5</strain>
    </source>
</reference>
<dbReference type="Proteomes" id="UP000032408">
    <property type="component" value="Chromosome"/>
</dbReference>
<dbReference type="RefSeq" id="WP_048118171.1">
    <property type="nucleotide sequence ID" value="NZ_CP011070.1"/>
</dbReference>
<gene>
    <name evidence="1" type="ORF">NADRNF5_2057</name>
</gene>
<evidence type="ECO:0000313" key="1">
    <source>
        <dbReference type="EMBL" id="AJW71731.1"/>
    </source>
</evidence>
<reference evidence="2" key="1">
    <citation type="submission" date="2015-03" db="EMBL/GenBank/DDBJ databases">
        <title>Characterization of two novel Thaumarchaeota isolated from the Northern Adriatic Sea.</title>
        <authorList>
            <person name="Bayer B."/>
            <person name="Vojvoda J."/>
            <person name="Offre P."/>
            <person name="Srivastava A."/>
            <person name="Elisabeth N."/>
            <person name="Garcia J.A.L."/>
            <person name="Schleper C."/>
            <person name="Herndl G.J."/>
        </authorList>
    </citation>
    <scope>NUCLEOTIDE SEQUENCE [LARGE SCALE GENOMIC DNA]</scope>
    <source>
        <strain evidence="2">NF5</strain>
    </source>
</reference>
<dbReference type="STRING" id="1580092.NADRNF5_2057"/>
<proteinExistence type="predicted"/>
<organism evidence="1 2">
    <name type="scientific">Nitrosopumilus adriaticus</name>
    <dbReference type="NCBI Taxonomy" id="1580092"/>
    <lineage>
        <taxon>Archaea</taxon>
        <taxon>Nitrososphaerota</taxon>
        <taxon>Nitrososphaeria</taxon>
        <taxon>Nitrosopumilales</taxon>
        <taxon>Nitrosopumilaceae</taxon>
        <taxon>Nitrosopumilus</taxon>
    </lineage>
</organism>
<keyword evidence="2" id="KW-1185">Reference proteome</keyword>
<sequence>MKKFILFSSILTMTILLSFSVDSAFAHPHHGNILINNHTHEPLTEITPINSMIGLEKSTVFFHAPSGNTLPWGFVEGKVANHVEGYPVIIQIFKNNDAVHFAQTDIGEDGVYEYKFRILNSDKNHTTKIFEGDYSVKIFKVVYLNQENMI</sequence>
<protein>
    <submittedName>
        <fullName evidence="1">Uncharacterized protein</fullName>
    </submittedName>
</protein>
<dbReference type="EMBL" id="CP011070">
    <property type="protein sequence ID" value="AJW71731.1"/>
    <property type="molecule type" value="Genomic_DNA"/>
</dbReference>
<evidence type="ECO:0000313" key="2">
    <source>
        <dbReference type="Proteomes" id="UP000032408"/>
    </source>
</evidence>
<dbReference type="KEGG" id="nin:NADRNF5_2057"/>
<dbReference type="GeneID" id="24821223"/>